<evidence type="ECO:0000259" key="1">
    <source>
        <dbReference type="Pfam" id="PF01926"/>
    </source>
</evidence>
<dbReference type="SUPFAM" id="SSF52540">
    <property type="entry name" value="P-loop containing nucleoside triphosphate hydrolases"/>
    <property type="match status" value="1"/>
</dbReference>
<dbReference type="InterPro" id="IPR027417">
    <property type="entry name" value="P-loop_NTPase"/>
</dbReference>
<accession>X1BQR5</accession>
<name>X1BQR5_9ZZZZ</name>
<comment type="caution">
    <text evidence="2">The sequence shown here is derived from an EMBL/GenBank/DDBJ whole genome shotgun (WGS) entry which is preliminary data.</text>
</comment>
<dbReference type="InterPro" id="IPR006073">
    <property type="entry name" value="GTP-bd"/>
</dbReference>
<dbReference type="EMBL" id="BART01013985">
    <property type="protein sequence ID" value="GAG83497.1"/>
    <property type="molecule type" value="Genomic_DNA"/>
</dbReference>
<evidence type="ECO:0000313" key="2">
    <source>
        <dbReference type="EMBL" id="GAG83497.1"/>
    </source>
</evidence>
<dbReference type="Gene3D" id="3.40.50.300">
    <property type="entry name" value="P-loop containing nucleotide triphosphate hydrolases"/>
    <property type="match status" value="1"/>
</dbReference>
<dbReference type="Pfam" id="PF01926">
    <property type="entry name" value="MMR_HSR1"/>
    <property type="match status" value="1"/>
</dbReference>
<feature type="domain" description="G" evidence="1">
    <location>
        <begin position="2"/>
        <end position="79"/>
    </location>
</feature>
<sequence>AALTHAHVHVADYPFTTDKPVPGMAKFEDVQIQLVDAPPITADFAPAGLVNTYRSADILAIVIDLAGEVLEQMEVCTAYLDSPYNSGGL</sequence>
<reference evidence="2" key="1">
    <citation type="journal article" date="2014" name="Front. Microbiol.">
        <title>High frequency of phylogenetically diverse reductive dehalogenase-homologous genes in deep subseafloor sedimentary metagenomes.</title>
        <authorList>
            <person name="Kawai M."/>
            <person name="Futagami T."/>
            <person name="Toyoda A."/>
            <person name="Takaki Y."/>
            <person name="Nishi S."/>
            <person name="Hori S."/>
            <person name="Arai W."/>
            <person name="Tsubouchi T."/>
            <person name="Morono Y."/>
            <person name="Uchiyama I."/>
            <person name="Ito T."/>
            <person name="Fujiyama A."/>
            <person name="Inagaki F."/>
            <person name="Takami H."/>
        </authorList>
    </citation>
    <scope>NUCLEOTIDE SEQUENCE</scope>
    <source>
        <strain evidence="2">Expedition CK06-06</strain>
    </source>
</reference>
<dbReference type="GO" id="GO:0005525">
    <property type="term" value="F:GTP binding"/>
    <property type="evidence" value="ECO:0007669"/>
    <property type="project" value="InterPro"/>
</dbReference>
<gene>
    <name evidence="2" type="ORF">S01H4_28237</name>
</gene>
<organism evidence="2">
    <name type="scientific">marine sediment metagenome</name>
    <dbReference type="NCBI Taxonomy" id="412755"/>
    <lineage>
        <taxon>unclassified sequences</taxon>
        <taxon>metagenomes</taxon>
        <taxon>ecological metagenomes</taxon>
    </lineage>
</organism>
<protein>
    <recommendedName>
        <fullName evidence="1">G domain-containing protein</fullName>
    </recommendedName>
</protein>
<dbReference type="AlphaFoldDB" id="X1BQR5"/>
<proteinExistence type="predicted"/>
<feature type="non-terminal residue" evidence="2">
    <location>
        <position position="1"/>
    </location>
</feature>